<gene>
    <name evidence="1" type="ORF">CROST_001400</name>
</gene>
<dbReference type="RefSeq" id="WP_077833580.1">
    <property type="nucleotide sequence ID" value="NZ_CP096983.1"/>
</dbReference>
<keyword evidence="2" id="KW-1185">Reference proteome</keyword>
<accession>A0A1S8MAI5</accession>
<evidence type="ECO:0000313" key="2">
    <source>
        <dbReference type="Proteomes" id="UP000190951"/>
    </source>
</evidence>
<proteinExistence type="predicted"/>
<name>A0A1S8MAI5_9CLOT</name>
<dbReference type="EMBL" id="CP096983">
    <property type="protein sequence ID" value="URZ09469.1"/>
    <property type="molecule type" value="Genomic_DNA"/>
</dbReference>
<protein>
    <submittedName>
        <fullName evidence="1">Uncharacterized protein</fullName>
    </submittedName>
</protein>
<dbReference type="AlphaFoldDB" id="A0A1S8MAI5"/>
<evidence type="ECO:0000313" key="1">
    <source>
        <dbReference type="EMBL" id="URZ09469.1"/>
    </source>
</evidence>
<reference evidence="1 2" key="1">
    <citation type="submission" date="2022-04" db="EMBL/GenBank/DDBJ databases">
        <title>Genome sequence of C. roseum typestrain.</title>
        <authorList>
            <person name="Poehlein A."/>
            <person name="Schoch T."/>
            <person name="Duerre P."/>
            <person name="Daniel R."/>
        </authorList>
    </citation>
    <scope>NUCLEOTIDE SEQUENCE [LARGE SCALE GENOMIC DNA]</scope>
    <source>
        <strain evidence="1 2">DSM 7320</strain>
    </source>
</reference>
<sequence>MGNFIEEELRDLPQEWIELLNQMPKIKEQIVRDKKVNKYEMISPYFFSYFMDDYKLCESFFCFERGKEVFNNLFELYGKSETAESIVKDLNEDELKKLIIKHINGINYLLKMKDEKTYDIRNMEIRELTGEQFEDDYDANDIEDSDIRDSCNEAMIYDVLPKDDENPIAAFDEALYELTLDYNIIYYILWPLGKIDDVDNPYKSYVELWKRGLKPYIIDENLLVVVR</sequence>
<dbReference type="KEGG" id="crw:CROST_001400"/>
<dbReference type="Proteomes" id="UP000190951">
    <property type="component" value="Chromosome"/>
</dbReference>
<organism evidence="1 2">
    <name type="scientific">Clostridium felsineum</name>
    <dbReference type="NCBI Taxonomy" id="36839"/>
    <lineage>
        <taxon>Bacteria</taxon>
        <taxon>Bacillati</taxon>
        <taxon>Bacillota</taxon>
        <taxon>Clostridia</taxon>
        <taxon>Eubacteriales</taxon>
        <taxon>Clostridiaceae</taxon>
        <taxon>Clostridium</taxon>
    </lineage>
</organism>